<sequence length="125" mass="13335">MKHFLVKTIANAAALAVAIWLLKDITLTGENTARKILTLVLVALIFGLVNFIVKPVVKLLSLPLFILTLGLITLVVNALMLLLTSFVAGKFGLAFHVAGFGTAVLGGLIVSIVSWAMHMVLPEDD</sequence>
<keyword evidence="1" id="KW-0472">Membrane</keyword>
<organism evidence="2 3">
    <name type="scientific">Streptomyces gilvosporeus</name>
    <dbReference type="NCBI Taxonomy" id="553510"/>
    <lineage>
        <taxon>Bacteria</taxon>
        <taxon>Bacillati</taxon>
        <taxon>Actinomycetota</taxon>
        <taxon>Actinomycetes</taxon>
        <taxon>Kitasatosporales</taxon>
        <taxon>Streptomycetaceae</taxon>
        <taxon>Streptomyces</taxon>
    </lineage>
</organism>
<name>A0A1V0U3N2_9ACTN</name>
<dbReference type="RefSeq" id="WP_083109786.1">
    <property type="nucleotide sequence ID" value="NZ_CP020569.1"/>
</dbReference>
<keyword evidence="1" id="KW-0812">Transmembrane</keyword>
<dbReference type="STRING" id="553510.B1H19_21665"/>
<feature type="transmembrane region" description="Helical" evidence="1">
    <location>
        <begin position="95"/>
        <end position="117"/>
    </location>
</feature>
<feature type="transmembrane region" description="Helical" evidence="1">
    <location>
        <begin position="59"/>
        <end position="83"/>
    </location>
</feature>
<feature type="transmembrane region" description="Helical" evidence="1">
    <location>
        <begin position="6"/>
        <end position="23"/>
    </location>
</feature>
<dbReference type="AlphaFoldDB" id="A0A1V0U3N2"/>
<proteinExistence type="predicted"/>
<accession>A0A1V0U3N2</accession>
<dbReference type="PANTHER" id="PTHR37309:SF1">
    <property type="entry name" value="SLR0284 PROTEIN"/>
    <property type="match status" value="1"/>
</dbReference>
<dbReference type="EMBL" id="CP020569">
    <property type="protein sequence ID" value="ARF59608.1"/>
    <property type="molecule type" value="Genomic_DNA"/>
</dbReference>
<dbReference type="PANTHER" id="PTHR37309">
    <property type="entry name" value="SLR0284 PROTEIN"/>
    <property type="match status" value="1"/>
</dbReference>
<dbReference type="InterPro" id="IPR007165">
    <property type="entry name" value="Phage_holin_4_2"/>
</dbReference>
<feature type="transmembrane region" description="Helical" evidence="1">
    <location>
        <begin position="35"/>
        <end position="53"/>
    </location>
</feature>
<dbReference type="Proteomes" id="UP000192726">
    <property type="component" value="Chromosome"/>
</dbReference>
<keyword evidence="3" id="KW-1185">Reference proteome</keyword>
<evidence type="ECO:0000313" key="3">
    <source>
        <dbReference type="Proteomes" id="UP000192726"/>
    </source>
</evidence>
<reference evidence="2 3" key="1">
    <citation type="submission" date="2017-04" db="EMBL/GenBank/DDBJ databases">
        <title>Complete Genome Sequence of Streptomyces gilvosporeus F607, a Capable Producer of Natamycin.</title>
        <authorList>
            <person name="Zong G."/>
            <person name="Zhong C."/>
            <person name="Fu J."/>
            <person name="Qin R."/>
            <person name="Cao G."/>
        </authorList>
    </citation>
    <scope>NUCLEOTIDE SEQUENCE [LARGE SCALE GENOMIC DNA]</scope>
    <source>
        <strain evidence="2 3">F607</strain>
    </source>
</reference>
<evidence type="ECO:0000313" key="2">
    <source>
        <dbReference type="EMBL" id="ARF59608.1"/>
    </source>
</evidence>
<evidence type="ECO:0008006" key="4">
    <source>
        <dbReference type="Google" id="ProtNLM"/>
    </source>
</evidence>
<evidence type="ECO:0000256" key="1">
    <source>
        <dbReference type="SAM" id="Phobius"/>
    </source>
</evidence>
<gene>
    <name evidence="2" type="ORF">B1H19_21665</name>
</gene>
<dbReference type="Pfam" id="PF04020">
    <property type="entry name" value="Phage_holin_4_2"/>
    <property type="match status" value="1"/>
</dbReference>
<keyword evidence="1" id="KW-1133">Transmembrane helix</keyword>
<dbReference type="KEGG" id="sgv:B1H19_21665"/>
<protein>
    <recommendedName>
        <fullName evidence="4">Phage holin family protein</fullName>
    </recommendedName>
</protein>
<dbReference type="OrthoDB" id="9810847at2"/>